<sequence length="94" mass="11129">MPIPKSLPQKRHHSAQPTAGLKRRQYNQGDEQEKKKREQAIPLYEFRASKMPFLNLERSSSLTLKRQAWILSCAPMVNSQAEFILILQREWFFE</sequence>
<protein>
    <submittedName>
        <fullName evidence="2">Uncharacterized protein</fullName>
    </submittedName>
</protein>
<name>A0AAV4RWM4_CAEEX</name>
<dbReference type="EMBL" id="BPLR01008504">
    <property type="protein sequence ID" value="GIY25236.1"/>
    <property type="molecule type" value="Genomic_DNA"/>
</dbReference>
<comment type="caution">
    <text evidence="2">The sequence shown here is derived from an EMBL/GenBank/DDBJ whole genome shotgun (WGS) entry which is preliminary data.</text>
</comment>
<dbReference type="AlphaFoldDB" id="A0AAV4RWM4"/>
<dbReference type="Proteomes" id="UP001054945">
    <property type="component" value="Unassembled WGS sequence"/>
</dbReference>
<proteinExistence type="predicted"/>
<keyword evidence="3" id="KW-1185">Reference proteome</keyword>
<reference evidence="2 3" key="1">
    <citation type="submission" date="2021-06" db="EMBL/GenBank/DDBJ databases">
        <title>Caerostris extrusa draft genome.</title>
        <authorList>
            <person name="Kono N."/>
            <person name="Arakawa K."/>
        </authorList>
    </citation>
    <scope>NUCLEOTIDE SEQUENCE [LARGE SCALE GENOMIC DNA]</scope>
</reference>
<feature type="region of interest" description="Disordered" evidence="1">
    <location>
        <begin position="1"/>
        <end position="38"/>
    </location>
</feature>
<gene>
    <name evidence="2" type="ORF">CEXT_600941</name>
</gene>
<accession>A0AAV4RWM4</accession>
<evidence type="ECO:0000313" key="2">
    <source>
        <dbReference type="EMBL" id="GIY25236.1"/>
    </source>
</evidence>
<evidence type="ECO:0000313" key="3">
    <source>
        <dbReference type="Proteomes" id="UP001054945"/>
    </source>
</evidence>
<organism evidence="2 3">
    <name type="scientific">Caerostris extrusa</name>
    <name type="common">Bark spider</name>
    <name type="synonym">Caerostris bankana</name>
    <dbReference type="NCBI Taxonomy" id="172846"/>
    <lineage>
        <taxon>Eukaryota</taxon>
        <taxon>Metazoa</taxon>
        <taxon>Ecdysozoa</taxon>
        <taxon>Arthropoda</taxon>
        <taxon>Chelicerata</taxon>
        <taxon>Arachnida</taxon>
        <taxon>Araneae</taxon>
        <taxon>Araneomorphae</taxon>
        <taxon>Entelegynae</taxon>
        <taxon>Araneoidea</taxon>
        <taxon>Araneidae</taxon>
        <taxon>Caerostris</taxon>
    </lineage>
</organism>
<evidence type="ECO:0000256" key="1">
    <source>
        <dbReference type="SAM" id="MobiDB-lite"/>
    </source>
</evidence>